<dbReference type="OrthoDB" id="9797498at2"/>
<accession>A0A4P5P9B6</accession>
<feature type="domain" description="Amidohydrolase-related" evidence="2">
    <location>
        <begin position="55"/>
        <end position="403"/>
    </location>
</feature>
<evidence type="ECO:0000259" key="2">
    <source>
        <dbReference type="Pfam" id="PF01979"/>
    </source>
</evidence>
<dbReference type="InterPro" id="IPR011059">
    <property type="entry name" value="Metal-dep_hydrolase_composite"/>
</dbReference>
<dbReference type="PANTHER" id="PTHR43794">
    <property type="entry name" value="AMINOHYDROLASE SSNA-RELATED"/>
    <property type="match status" value="1"/>
</dbReference>
<gene>
    <name evidence="3" type="ORF">NRIC_07950</name>
</gene>
<protein>
    <submittedName>
        <fullName evidence="3">Amidohydrolase</fullName>
    </submittedName>
</protein>
<dbReference type="InterPro" id="IPR006680">
    <property type="entry name" value="Amidohydro-rel"/>
</dbReference>
<dbReference type="GO" id="GO:0016810">
    <property type="term" value="F:hydrolase activity, acting on carbon-nitrogen (but not peptide) bonds"/>
    <property type="evidence" value="ECO:0007669"/>
    <property type="project" value="InterPro"/>
</dbReference>
<dbReference type="RefSeq" id="WP_146621391.1">
    <property type="nucleotide sequence ID" value="NZ_BJCC01000007.1"/>
</dbReference>
<name>A0A4P5P9B6_9ENTE</name>
<evidence type="ECO:0000313" key="4">
    <source>
        <dbReference type="Proteomes" id="UP000290567"/>
    </source>
</evidence>
<dbReference type="Gene3D" id="3.20.20.140">
    <property type="entry name" value="Metal-dependent hydrolases"/>
    <property type="match status" value="1"/>
</dbReference>
<dbReference type="SUPFAM" id="SSF51556">
    <property type="entry name" value="Metallo-dependent hydrolases"/>
    <property type="match status" value="1"/>
</dbReference>
<dbReference type="Gene3D" id="2.30.40.10">
    <property type="entry name" value="Urease, subunit C, domain 1"/>
    <property type="match status" value="1"/>
</dbReference>
<dbReference type="Pfam" id="PF01979">
    <property type="entry name" value="Amidohydro_1"/>
    <property type="match status" value="1"/>
</dbReference>
<dbReference type="EMBL" id="BJCC01000007">
    <property type="protein sequence ID" value="GCF92904.1"/>
    <property type="molecule type" value="Genomic_DNA"/>
</dbReference>
<keyword evidence="1 3" id="KW-0378">Hydrolase</keyword>
<comment type="caution">
    <text evidence="3">The sequence shown here is derived from an EMBL/GenBank/DDBJ whole genome shotgun (WGS) entry which is preliminary data.</text>
</comment>
<sequence>MKQLIKNVHILTMDEKWTEYQNGYLLIEDNQISQLGEMTDSLPQADRVIDGKKGILLPGMINTHTHTGMIPFRSLGDDVPDRLRRFLFPLEQVMTPELVRTSAEYAMAEMLLSGVTAFCDMYYFEDQVAQAAERMQVRALLGETIMDMATCDAKNAGEALAYCEQFIQKWQGHEMITPMIAPHAPNTNDLKTLEAIVKLSRKYHAPITMHVEEMTYEMEEFAKKHQQTPIAFLHGLGYFEQDFVMAHCIFMTEEDMALVEQYKEQVRVAHCIGANTKSAKGVAPVGDMLKHQITVGLGTDGPSSGNTLDLFTQMRMFANFHKTYLADRSAFPAREIVCLATAGGAKTLGLFDQVGSLEVGKQADLTLVETQSVNMFPIFDAYSALVYSASASNVSDVWVNGQQLVKEKQLVKKDVQALRTTLYQQMDRFVAEAKRKASEV</sequence>
<dbReference type="Proteomes" id="UP000290567">
    <property type="component" value="Unassembled WGS sequence"/>
</dbReference>
<organism evidence="3 4">
    <name type="scientific">Enterococcus florum</name>
    <dbReference type="NCBI Taxonomy" id="2480627"/>
    <lineage>
        <taxon>Bacteria</taxon>
        <taxon>Bacillati</taxon>
        <taxon>Bacillota</taxon>
        <taxon>Bacilli</taxon>
        <taxon>Lactobacillales</taxon>
        <taxon>Enterococcaceae</taxon>
        <taxon>Enterococcus</taxon>
    </lineage>
</organism>
<dbReference type="InterPro" id="IPR032466">
    <property type="entry name" value="Metal_Hydrolase"/>
</dbReference>
<dbReference type="PANTHER" id="PTHR43794:SF11">
    <property type="entry name" value="AMIDOHYDROLASE-RELATED DOMAIN-CONTAINING PROTEIN"/>
    <property type="match status" value="1"/>
</dbReference>
<dbReference type="InterPro" id="IPR050287">
    <property type="entry name" value="MTA/SAH_deaminase"/>
</dbReference>
<evidence type="ECO:0000256" key="1">
    <source>
        <dbReference type="ARBA" id="ARBA00022801"/>
    </source>
</evidence>
<evidence type="ECO:0000313" key="3">
    <source>
        <dbReference type="EMBL" id="GCF92904.1"/>
    </source>
</evidence>
<dbReference type="AlphaFoldDB" id="A0A4P5P9B6"/>
<proteinExistence type="predicted"/>
<reference evidence="4" key="1">
    <citation type="submission" date="2019-02" db="EMBL/GenBank/DDBJ databases">
        <title>Draft genome sequence of Enterococcus sp. Gos25-1.</title>
        <authorList>
            <person name="Tanaka N."/>
            <person name="Shiwa Y."/>
            <person name="Fujita N."/>
        </authorList>
    </citation>
    <scope>NUCLEOTIDE SEQUENCE [LARGE SCALE GENOMIC DNA]</scope>
    <source>
        <strain evidence="4">Gos25-1</strain>
    </source>
</reference>
<dbReference type="CDD" id="cd01298">
    <property type="entry name" value="ATZ_TRZ_like"/>
    <property type="match status" value="1"/>
</dbReference>
<keyword evidence="4" id="KW-1185">Reference proteome</keyword>
<dbReference type="SUPFAM" id="SSF51338">
    <property type="entry name" value="Composite domain of metallo-dependent hydrolases"/>
    <property type="match status" value="1"/>
</dbReference>